<comment type="caution">
    <text evidence="1">The sequence shown here is derived from an EMBL/GenBank/DDBJ whole genome shotgun (WGS) entry which is preliminary data.</text>
</comment>
<sequence>MTDRRATTKKYLEIIVHLVRLGMVTSLYLTKLNYDFRCEREEIVAYRKLSREAHDL</sequence>
<dbReference type="AlphaFoldDB" id="A0A9N9FHN1"/>
<feature type="non-terminal residue" evidence="1">
    <location>
        <position position="56"/>
    </location>
</feature>
<name>A0A9N9FHN1_9GLOM</name>
<dbReference type="EMBL" id="CAJVPV010002825">
    <property type="protein sequence ID" value="CAG8536860.1"/>
    <property type="molecule type" value="Genomic_DNA"/>
</dbReference>
<dbReference type="Proteomes" id="UP000789342">
    <property type="component" value="Unassembled WGS sequence"/>
</dbReference>
<accession>A0A9N9FHN1</accession>
<proteinExistence type="predicted"/>
<organism evidence="1 2">
    <name type="scientific">Acaulospora morrowiae</name>
    <dbReference type="NCBI Taxonomy" id="94023"/>
    <lineage>
        <taxon>Eukaryota</taxon>
        <taxon>Fungi</taxon>
        <taxon>Fungi incertae sedis</taxon>
        <taxon>Mucoromycota</taxon>
        <taxon>Glomeromycotina</taxon>
        <taxon>Glomeromycetes</taxon>
        <taxon>Diversisporales</taxon>
        <taxon>Acaulosporaceae</taxon>
        <taxon>Acaulospora</taxon>
    </lineage>
</organism>
<gene>
    <name evidence="1" type="ORF">AMORRO_LOCUS4937</name>
</gene>
<evidence type="ECO:0000313" key="1">
    <source>
        <dbReference type="EMBL" id="CAG8536860.1"/>
    </source>
</evidence>
<reference evidence="1" key="1">
    <citation type="submission" date="2021-06" db="EMBL/GenBank/DDBJ databases">
        <authorList>
            <person name="Kallberg Y."/>
            <person name="Tangrot J."/>
            <person name="Rosling A."/>
        </authorList>
    </citation>
    <scope>NUCLEOTIDE SEQUENCE</scope>
    <source>
        <strain evidence="1">CL551</strain>
    </source>
</reference>
<keyword evidence="2" id="KW-1185">Reference proteome</keyword>
<protein>
    <submittedName>
        <fullName evidence="1">8151_t:CDS:1</fullName>
    </submittedName>
</protein>
<evidence type="ECO:0000313" key="2">
    <source>
        <dbReference type="Proteomes" id="UP000789342"/>
    </source>
</evidence>